<dbReference type="SUPFAM" id="SSF51735">
    <property type="entry name" value="NAD(P)-binding Rossmann-fold domains"/>
    <property type="match status" value="1"/>
</dbReference>
<evidence type="ECO:0000313" key="3">
    <source>
        <dbReference type="EMBL" id="NMO76981.1"/>
    </source>
</evidence>
<dbReference type="InterPro" id="IPR036291">
    <property type="entry name" value="NAD(P)-bd_dom_sf"/>
</dbReference>
<dbReference type="AlphaFoldDB" id="A0A7Y0PM59"/>
<dbReference type="InterPro" id="IPR052515">
    <property type="entry name" value="Gfo/Idh/MocA_Oxidoreductase"/>
</dbReference>
<organism evidence="3 4">
    <name type="scientific">Niallia alba</name>
    <dbReference type="NCBI Taxonomy" id="2729105"/>
    <lineage>
        <taxon>Bacteria</taxon>
        <taxon>Bacillati</taxon>
        <taxon>Bacillota</taxon>
        <taxon>Bacilli</taxon>
        <taxon>Bacillales</taxon>
        <taxon>Bacillaceae</taxon>
        <taxon>Niallia</taxon>
    </lineage>
</organism>
<dbReference type="RefSeq" id="WP_169188250.1">
    <property type="nucleotide sequence ID" value="NZ_JABBPK010000001.1"/>
</dbReference>
<evidence type="ECO:0000259" key="2">
    <source>
        <dbReference type="Pfam" id="PF22725"/>
    </source>
</evidence>
<name>A0A7Y0PM59_9BACI</name>
<accession>A0A7Y0PM59</accession>
<dbReference type="Gene3D" id="3.30.360.10">
    <property type="entry name" value="Dihydrodipicolinate Reductase, domain 2"/>
    <property type="match status" value="1"/>
</dbReference>
<dbReference type="InterPro" id="IPR055170">
    <property type="entry name" value="GFO_IDH_MocA-like_dom"/>
</dbReference>
<feature type="domain" description="Gfo/Idh/MocA-like oxidoreductase N-terminal" evidence="1">
    <location>
        <begin position="2"/>
        <end position="112"/>
    </location>
</feature>
<dbReference type="GO" id="GO:0000166">
    <property type="term" value="F:nucleotide binding"/>
    <property type="evidence" value="ECO:0007669"/>
    <property type="project" value="InterPro"/>
</dbReference>
<dbReference type="PANTHER" id="PTHR43249">
    <property type="entry name" value="UDP-N-ACETYL-2-AMINO-2-DEOXY-D-GLUCURONATE OXIDASE"/>
    <property type="match status" value="1"/>
</dbReference>
<evidence type="ECO:0000313" key="4">
    <source>
        <dbReference type="Proteomes" id="UP000588491"/>
    </source>
</evidence>
<evidence type="ECO:0000259" key="1">
    <source>
        <dbReference type="Pfam" id="PF01408"/>
    </source>
</evidence>
<dbReference type="Pfam" id="PF01408">
    <property type="entry name" value="GFO_IDH_MocA"/>
    <property type="match status" value="1"/>
</dbReference>
<keyword evidence="4" id="KW-1185">Reference proteome</keyword>
<dbReference type="Gene3D" id="3.40.50.720">
    <property type="entry name" value="NAD(P)-binding Rossmann-like Domain"/>
    <property type="match status" value="1"/>
</dbReference>
<sequence>MLKIAVIGLGDISGIHLAAILANPKAELVAVSDIDETRREIVQGVNFYTDYQEMLEQESLDCVHICLPHYLHYPVTKACVEKGIHVFQEKPLALNTEEGLKLVRLEEANQKVKIGVCFQNRLNETVEKLQQIIHSNEYGQIVGIKGIVTWARPKSYYDKKPWRGKLDLAGGGVMINQSIHTLDLMQLFGGEVATIRGSVDQLLDYGIETEDTATAKIVFENGANGFFFATNANGNNSSVELQIIFENQKLTIKDNRLTMLDENGKKVMIEEDTKLDGSKFYYGASHTKLIDTFYTCIIANSQDYIHAKDALPSLQMIDAIIQSSNEKREIRIDDILISNRSLGDM</sequence>
<reference evidence="3 4" key="1">
    <citation type="submission" date="2020-04" db="EMBL/GenBank/DDBJ databases">
        <title>Bacillus sp. UniB3 isolated from commercial digestive syrup.</title>
        <authorList>
            <person name="Thorat V."/>
            <person name="Kirdat K."/>
            <person name="Tiwarekar B."/>
            <person name="Yadav A."/>
        </authorList>
    </citation>
    <scope>NUCLEOTIDE SEQUENCE [LARGE SCALE GENOMIC DNA]</scope>
    <source>
        <strain evidence="3 4">UniB3</strain>
    </source>
</reference>
<feature type="domain" description="GFO/IDH/MocA-like oxidoreductase" evidence="2">
    <location>
        <begin position="127"/>
        <end position="248"/>
    </location>
</feature>
<dbReference type="EMBL" id="JABBPK010000001">
    <property type="protein sequence ID" value="NMO76981.1"/>
    <property type="molecule type" value="Genomic_DNA"/>
</dbReference>
<protein>
    <submittedName>
        <fullName evidence="3">Gfo/Idh/MocA family oxidoreductase</fullName>
    </submittedName>
</protein>
<dbReference type="Proteomes" id="UP000588491">
    <property type="component" value="Unassembled WGS sequence"/>
</dbReference>
<gene>
    <name evidence="3" type="ORF">HHU08_08245</name>
</gene>
<dbReference type="SUPFAM" id="SSF55347">
    <property type="entry name" value="Glyceraldehyde-3-phosphate dehydrogenase-like, C-terminal domain"/>
    <property type="match status" value="1"/>
</dbReference>
<dbReference type="PANTHER" id="PTHR43249:SF1">
    <property type="entry name" value="D-GLUCOSIDE 3-DEHYDROGENASE"/>
    <property type="match status" value="1"/>
</dbReference>
<dbReference type="InterPro" id="IPR000683">
    <property type="entry name" value="Gfo/Idh/MocA-like_OxRdtase_N"/>
</dbReference>
<proteinExistence type="predicted"/>
<dbReference type="Pfam" id="PF22725">
    <property type="entry name" value="GFO_IDH_MocA_C3"/>
    <property type="match status" value="1"/>
</dbReference>
<comment type="caution">
    <text evidence="3">The sequence shown here is derived from an EMBL/GenBank/DDBJ whole genome shotgun (WGS) entry which is preliminary data.</text>
</comment>